<evidence type="ECO:0000313" key="3">
    <source>
        <dbReference type="Proteomes" id="UP000252585"/>
    </source>
</evidence>
<organism evidence="2 3">
    <name type="scientific">Saliterribacillus persicus</name>
    <dbReference type="NCBI Taxonomy" id="930114"/>
    <lineage>
        <taxon>Bacteria</taxon>
        <taxon>Bacillati</taxon>
        <taxon>Bacillota</taxon>
        <taxon>Bacilli</taxon>
        <taxon>Bacillales</taxon>
        <taxon>Bacillaceae</taxon>
        <taxon>Saliterribacillus</taxon>
    </lineage>
</organism>
<reference evidence="2 3" key="1">
    <citation type="submission" date="2018-07" db="EMBL/GenBank/DDBJ databases">
        <title>Genomic Encyclopedia of Type Strains, Phase IV (KMG-IV): sequencing the most valuable type-strain genomes for metagenomic binning, comparative biology and taxonomic classification.</title>
        <authorList>
            <person name="Goeker M."/>
        </authorList>
    </citation>
    <scope>NUCLEOTIDE SEQUENCE [LARGE SCALE GENOMIC DNA]</scope>
    <source>
        <strain evidence="2 3">DSM 27696</strain>
    </source>
</reference>
<evidence type="ECO:0000313" key="2">
    <source>
        <dbReference type="EMBL" id="RCW63932.1"/>
    </source>
</evidence>
<keyword evidence="3" id="KW-1185">Reference proteome</keyword>
<dbReference type="OrthoDB" id="9786534at2"/>
<protein>
    <submittedName>
        <fullName evidence="2">Uncharacterized protein</fullName>
    </submittedName>
</protein>
<comment type="caution">
    <text evidence="2">The sequence shown here is derived from an EMBL/GenBank/DDBJ whole genome shotgun (WGS) entry which is preliminary data.</text>
</comment>
<dbReference type="Pfam" id="PF21900">
    <property type="entry name" value="DUF6920"/>
    <property type="match status" value="1"/>
</dbReference>
<accession>A0A368X7F2</accession>
<sequence>MEFKNLITSYWWIIVVALIGLVIIAFIIGNVYMNRKIAKEVELLSEASEEINEKPAAKIQEKDLEGLPKPVEKWLKSIGIVGQERIRAISFSQRGKMKLKPDQENWMDSEAKQYVRVDEPGYLWHVDLPVIPVLNTKGRDLFYDGEGAMEIRIGSLIPVVNEKSSDKLNESSLHRFLLELPWYPTAALEDYMTWKKIDTQSAKGILSFKGITVEAIFYFDEEGNLIKQESLRYKENDDEAERIPCIGKIKGHTIVDGLKIANRAEVTWVMDGEPFTWYKLENFDINIKR</sequence>
<proteinExistence type="predicted"/>
<keyword evidence="1" id="KW-0472">Membrane</keyword>
<keyword evidence="1" id="KW-0812">Transmembrane</keyword>
<keyword evidence="1" id="KW-1133">Transmembrane helix</keyword>
<dbReference type="InterPro" id="IPR054213">
    <property type="entry name" value="DUF6920"/>
</dbReference>
<gene>
    <name evidence="2" type="ORF">DFR57_11557</name>
</gene>
<name>A0A368X7F2_9BACI</name>
<evidence type="ECO:0000256" key="1">
    <source>
        <dbReference type="SAM" id="Phobius"/>
    </source>
</evidence>
<feature type="transmembrane region" description="Helical" evidence="1">
    <location>
        <begin position="12"/>
        <end position="33"/>
    </location>
</feature>
<dbReference type="EMBL" id="QPJJ01000015">
    <property type="protein sequence ID" value="RCW63932.1"/>
    <property type="molecule type" value="Genomic_DNA"/>
</dbReference>
<dbReference type="Proteomes" id="UP000252585">
    <property type="component" value="Unassembled WGS sequence"/>
</dbReference>
<dbReference type="AlphaFoldDB" id="A0A368X7F2"/>
<dbReference type="RefSeq" id="WP_114354065.1">
    <property type="nucleotide sequence ID" value="NZ_QPJJ01000015.1"/>
</dbReference>